<dbReference type="Gene3D" id="3.40.50.720">
    <property type="entry name" value="NAD(P)-binding Rossmann-like Domain"/>
    <property type="match status" value="1"/>
</dbReference>
<evidence type="ECO:0000313" key="9">
    <source>
        <dbReference type="Proteomes" id="UP000308037"/>
    </source>
</evidence>
<dbReference type="OrthoDB" id="73567at2157"/>
<dbReference type="RefSeq" id="WP_137276092.1">
    <property type="nucleotide sequence ID" value="NZ_QKNX01000002.1"/>
</dbReference>
<evidence type="ECO:0000256" key="6">
    <source>
        <dbReference type="RuleBase" id="RU361277"/>
    </source>
</evidence>
<accession>A0A4U5JD38</accession>
<dbReference type="PANTHER" id="PTHR43161">
    <property type="entry name" value="SORBITOL DEHYDROGENASE"/>
    <property type="match status" value="1"/>
</dbReference>
<dbReference type="InterPro" id="IPR013154">
    <property type="entry name" value="ADH-like_N"/>
</dbReference>
<dbReference type="GO" id="GO:0000721">
    <property type="term" value="F:(R,R)-butanediol dehydrogenase activity"/>
    <property type="evidence" value="ECO:0007669"/>
    <property type="project" value="TreeGrafter"/>
</dbReference>
<sequence length="354" mass="36463">MRAAVYHGPEDVRIEDVPQRPLGATDVRIGVAACGICGSDLHEYRSGPMLIPEERPHPITGATLPLVMGHEFAGEVIECGADVSGVEPGDRVTVNPILYCGDCRYCDRGAYHLCSSGGFLGLTGRGGFAETAVVSADSVVKLPDGVDYAGGALIEPLSVAVHAIRQSGLQLGDTVAVLGAGPIGLAVVAAARAAGARTIVASEPQPDRRELAVEFGADVAVDPTTDDAVDVVRDHTDGGADVAFEVAGIEATFNQAIRATAKNGTVAAVGIFEDDVTMGARTAIPGERAVVGTLGYEGGPLAALDFKRTLALLERGAFDPSTFVTARIGLDEIVEAGFEALLDGGEHVKVLVEP</sequence>
<protein>
    <submittedName>
        <fullName evidence="8">2,3-butanediol dehydrogenase</fullName>
    </submittedName>
</protein>
<evidence type="ECO:0000313" key="8">
    <source>
        <dbReference type="EMBL" id="TKR26176.1"/>
    </source>
</evidence>
<keyword evidence="4 6" id="KW-0862">Zinc</keyword>
<evidence type="ECO:0000256" key="1">
    <source>
        <dbReference type="ARBA" id="ARBA00001947"/>
    </source>
</evidence>
<evidence type="ECO:0000256" key="3">
    <source>
        <dbReference type="ARBA" id="ARBA00022723"/>
    </source>
</evidence>
<reference evidence="8 9" key="1">
    <citation type="submission" date="2019-04" db="EMBL/GenBank/DDBJ databases">
        <title>Natronomonas sp. F20-122 a newhaloarchaeon isolated from a saline saltern of Isla Bacuta, Huelva, Spain.</title>
        <authorList>
            <person name="Duran-Viseras A."/>
            <person name="Sanchez-Porro C."/>
            <person name="Ventosa A."/>
        </authorList>
    </citation>
    <scope>NUCLEOTIDE SEQUENCE [LARGE SCALE GENOMIC DNA]</scope>
    <source>
        <strain evidence="8 9">F20-122</strain>
    </source>
</reference>
<dbReference type="CDD" id="cd08233">
    <property type="entry name" value="butanediol_DH_like"/>
    <property type="match status" value="1"/>
</dbReference>
<dbReference type="GO" id="GO:0034079">
    <property type="term" value="P:butanediol biosynthetic process"/>
    <property type="evidence" value="ECO:0007669"/>
    <property type="project" value="TreeGrafter"/>
</dbReference>
<dbReference type="SUPFAM" id="SSF51735">
    <property type="entry name" value="NAD(P)-binding Rossmann-fold domains"/>
    <property type="match status" value="1"/>
</dbReference>
<dbReference type="PANTHER" id="PTHR43161:SF23">
    <property type="entry name" value="(R,R)-BUTANEDIOL DEHYDROGENASE-RELATED"/>
    <property type="match status" value="1"/>
</dbReference>
<dbReference type="InterPro" id="IPR036291">
    <property type="entry name" value="NAD(P)-bd_dom_sf"/>
</dbReference>
<organism evidence="8 9">
    <name type="scientific">Natronomonas salsuginis</name>
    <dbReference type="NCBI Taxonomy" id="2217661"/>
    <lineage>
        <taxon>Archaea</taxon>
        <taxon>Methanobacteriati</taxon>
        <taxon>Methanobacteriota</taxon>
        <taxon>Stenosarchaea group</taxon>
        <taxon>Halobacteria</taxon>
        <taxon>Halobacteriales</taxon>
        <taxon>Natronomonadaceae</taxon>
        <taxon>Natronomonas</taxon>
    </lineage>
</organism>
<comment type="similarity">
    <text evidence="2 6">Belongs to the zinc-containing alcohol dehydrogenase family.</text>
</comment>
<dbReference type="Pfam" id="PF08240">
    <property type="entry name" value="ADH_N"/>
    <property type="match status" value="1"/>
</dbReference>
<dbReference type="SMART" id="SM00829">
    <property type="entry name" value="PKS_ER"/>
    <property type="match status" value="1"/>
</dbReference>
<evidence type="ECO:0000256" key="2">
    <source>
        <dbReference type="ARBA" id="ARBA00008072"/>
    </source>
</evidence>
<dbReference type="InterPro" id="IPR002328">
    <property type="entry name" value="ADH_Zn_CS"/>
</dbReference>
<evidence type="ECO:0000256" key="4">
    <source>
        <dbReference type="ARBA" id="ARBA00022833"/>
    </source>
</evidence>
<dbReference type="Proteomes" id="UP000308037">
    <property type="component" value="Unassembled WGS sequence"/>
</dbReference>
<keyword evidence="3 6" id="KW-0479">Metal-binding</keyword>
<dbReference type="PROSITE" id="PS00059">
    <property type="entry name" value="ADH_ZINC"/>
    <property type="match status" value="1"/>
</dbReference>
<dbReference type="AlphaFoldDB" id="A0A4U5JD38"/>
<dbReference type="GO" id="GO:0030554">
    <property type="term" value="F:adenyl nucleotide binding"/>
    <property type="evidence" value="ECO:0007669"/>
    <property type="project" value="UniProtKB-ARBA"/>
</dbReference>
<comment type="caution">
    <text evidence="8">The sequence shown here is derived from an EMBL/GenBank/DDBJ whole genome shotgun (WGS) entry which is preliminary data.</text>
</comment>
<dbReference type="Pfam" id="PF00107">
    <property type="entry name" value="ADH_zinc_N"/>
    <property type="match status" value="1"/>
</dbReference>
<dbReference type="InterPro" id="IPR020843">
    <property type="entry name" value="ER"/>
</dbReference>
<dbReference type="Gene3D" id="3.90.180.10">
    <property type="entry name" value="Medium-chain alcohol dehydrogenases, catalytic domain"/>
    <property type="match status" value="1"/>
</dbReference>
<dbReference type="InterPro" id="IPR011032">
    <property type="entry name" value="GroES-like_sf"/>
</dbReference>
<dbReference type="GO" id="GO:0043168">
    <property type="term" value="F:anion binding"/>
    <property type="evidence" value="ECO:0007669"/>
    <property type="project" value="UniProtKB-ARBA"/>
</dbReference>
<evidence type="ECO:0000259" key="7">
    <source>
        <dbReference type="SMART" id="SM00829"/>
    </source>
</evidence>
<dbReference type="InterPro" id="IPR013149">
    <property type="entry name" value="ADH-like_C"/>
</dbReference>
<gene>
    <name evidence="8" type="ORF">DM868_06695</name>
</gene>
<name>A0A4U5JD38_9EURY</name>
<feature type="domain" description="Enoyl reductase (ER)" evidence="7">
    <location>
        <begin position="8"/>
        <end position="352"/>
    </location>
</feature>
<dbReference type="GO" id="GO:0005737">
    <property type="term" value="C:cytoplasm"/>
    <property type="evidence" value="ECO:0007669"/>
    <property type="project" value="TreeGrafter"/>
</dbReference>
<dbReference type="SUPFAM" id="SSF50129">
    <property type="entry name" value="GroES-like"/>
    <property type="match status" value="1"/>
</dbReference>
<comment type="cofactor">
    <cofactor evidence="1 6">
        <name>Zn(2+)</name>
        <dbReference type="ChEBI" id="CHEBI:29105"/>
    </cofactor>
</comment>
<dbReference type="GO" id="GO:0008270">
    <property type="term" value="F:zinc ion binding"/>
    <property type="evidence" value="ECO:0007669"/>
    <property type="project" value="InterPro"/>
</dbReference>
<dbReference type="EMBL" id="QKNX01000002">
    <property type="protein sequence ID" value="TKR26176.1"/>
    <property type="molecule type" value="Genomic_DNA"/>
</dbReference>
<evidence type="ECO:0000256" key="5">
    <source>
        <dbReference type="ARBA" id="ARBA00023002"/>
    </source>
</evidence>
<keyword evidence="5" id="KW-0560">Oxidoreductase</keyword>
<keyword evidence="9" id="KW-1185">Reference proteome</keyword>
<proteinExistence type="inferred from homology"/>